<proteinExistence type="predicted"/>
<name>A0A8T2KWC7_ASTMX</name>
<feature type="compositionally biased region" description="Basic residues" evidence="1">
    <location>
        <begin position="825"/>
        <end position="834"/>
    </location>
</feature>
<dbReference type="EMBL" id="JAICCE010000020">
    <property type="protein sequence ID" value="KAG9263049.1"/>
    <property type="molecule type" value="Genomic_DNA"/>
</dbReference>
<feature type="region of interest" description="Disordered" evidence="1">
    <location>
        <begin position="470"/>
        <end position="538"/>
    </location>
</feature>
<accession>A0A8T2KWC7</accession>
<feature type="region of interest" description="Disordered" evidence="1">
    <location>
        <begin position="551"/>
        <end position="573"/>
    </location>
</feature>
<sequence length="834" mass="92725">MRVEQLPAPSNNLTPTIQRNPGTALLSGAMNGSINPAAAAKEPKNDELPVKKAFTAETPKLPTTAPIKKKTLQPNCRETQPRPSSLPSAGRDTQKKMTKAKWLWKFSRWRRLHRSLWDPQSLRPPKLTPDATTVQSRQREKADASANKNSLARSIRSMQLLTSTSESSPSPPSSKGKRCKAVHVYRTRRYRNQLLWYRILQHEKRLRAQRLAQQSIKTPSSADSSVRKGTSEYLDKPGLKYQREERKRSLPSARSFLVRKMSRRTKRKLWRRQLDSSSSDSPVSGSSASATPVCARCMSSRGLGTRSCPTLTSDSFTSLKDTPSTNMKSALASPGQRCADKKRVTFSDFQEGPLFSHMQKTTKSPRPLKEVKFKDSPSAIQISETPSRSKSAVQKMRLPSTPHVCKKRSKSSTRRSATPKHKVQAKSICSIDLSLKGNSQSDTSKSPSKVSSSQCLASQMNHSQKFILQVTPSPKDPHQRKKKKKHGQNKPTSNTPAETTARMQAHPQAQFKTPSPRTSNIQPEYPLPSKAASSSTFKRPISARQGNLKIGHNCTRSTQTPFRRPDTPRPKSCPEFLKWKKVLELRDKMTRPTSRSLCSFQGHSSEEYADMLPSPRQMFSDSSSLSIQFTQKHGHSSRPALDRENSSQRLEQSHHGKAAVLNKRMESQHLSTSSPSITLQIAQEQRSGSSSPELSQAILSAVRLFLSKQPAEAESTSFNSPCHPSPSPDTSASGGDARQRPVSQRTSLSGCQYFAVSIKPLELSPPLPFLSQDTCRPVEHRGPFWLVQEGGDNHTQSSPEQTLTEREINGQAAEPDAKMADKIKSASKSKRHTI</sequence>
<evidence type="ECO:0000256" key="1">
    <source>
        <dbReference type="SAM" id="MobiDB-lite"/>
    </source>
</evidence>
<feature type="compositionally biased region" description="Low complexity" evidence="1">
    <location>
        <begin position="439"/>
        <end position="453"/>
    </location>
</feature>
<feature type="compositionally biased region" description="Polar residues" evidence="1">
    <location>
        <begin position="617"/>
        <end position="631"/>
    </location>
</feature>
<feature type="compositionally biased region" description="Basic and acidic residues" evidence="1">
    <location>
        <begin position="815"/>
        <end position="824"/>
    </location>
</feature>
<feature type="region of interest" description="Disordered" evidence="1">
    <location>
        <begin position="55"/>
        <end position="97"/>
    </location>
</feature>
<feature type="compositionally biased region" description="Polar residues" evidence="1">
    <location>
        <begin position="146"/>
        <end position="161"/>
    </location>
</feature>
<comment type="caution">
    <text evidence="2">The sequence shown here is derived from an EMBL/GenBank/DDBJ whole genome shotgun (WGS) entry which is preliminary data.</text>
</comment>
<feature type="compositionally biased region" description="Basic and acidic residues" evidence="1">
    <location>
        <begin position="640"/>
        <end position="654"/>
    </location>
</feature>
<evidence type="ECO:0000313" key="2">
    <source>
        <dbReference type="EMBL" id="KAG9263049.1"/>
    </source>
</evidence>
<feature type="region of interest" description="Disordered" evidence="1">
    <location>
        <begin position="614"/>
        <end position="657"/>
    </location>
</feature>
<feature type="region of interest" description="Disordered" evidence="1">
    <location>
        <begin position="809"/>
        <end position="834"/>
    </location>
</feature>
<protein>
    <submittedName>
        <fullName evidence="2">Uncharacterized protein</fullName>
    </submittedName>
</protein>
<feature type="compositionally biased region" description="Polar residues" evidence="1">
    <location>
        <begin position="211"/>
        <end position="224"/>
    </location>
</feature>
<feature type="region of interest" description="Disordered" evidence="1">
    <location>
        <begin position="119"/>
        <end position="180"/>
    </location>
</feature>
<feature type="compositionally biased region" description="Basic residues" evidence="1">
    <location>
        <begin position="478"/>
        <end position="488"/>
    </location>
</feature>
<organism evidence="2 3">
    <name type="scientific">Astyanax mexicanus</name>
    <name type="common">Blind cave fish</name>
    <name type="synonym">Astyanax fasciatus mexicanus</name>
    <dbReference type="NCBI Taxonomy" id="7994"/>
    <lineage>
        <taxon>Eukaryota</taxon>
        <taxon>Metazoa</taxon>
        <taxon>Chordata</taxon>
        <taxon>Craniata</taxon>
        <taxon>Vertebrata</taxon>
        <taxon>Euteleostomi</taxon>
        <taxon>Actinopterygii</taxon>
        <taxon>Neopterygii</taxon>
        <taxon>Teleostei</taxon>
        <taxon>Ostariophysi</taxon>
        <taxon>Characiformes</taxon>
        <taxon>Characoidei</taxon>
        <taxon>Acestrorhamphidae</taxon>
        <taxon>Acestrorhamphinae</taxon>
        <taxon>Astyanax</taxon>
    </lineage>
</organism>
<feature type="region of interest" description="Disordered" evidence="1">
    <location>
        <begin position="713"/>
        <end position="745"/>
    </location>
</feature>
<feature type="compositionally biased region" description="Low complexity" evidence="1">
    <location>
        <begin position="275"/>
        <end position="290"/>
    </location>
</feature>
<feature type="region of interest" description="Disordered" evidence="1">
    <location>
        <begin position="211"/>
        <end position="290"/>
    </location>
</feature>
<gene>
    <name evidence="2" type="ORF">AMEX_G23041</name>
</gene>
<evidence type="ECO:0000313" key="3">
    <source>
        <dbReference type="Proteomes" id="UP000752171"/>
    </source>
</evidence>
<feature type="region of interest" description="Disordered" evidence="1">
    <location>
        <begin position="1"/>
        <end position="22"/>
    </location>
</feature>
<feature type="compositionally biased region" description="Basic and acidic residues" evidence="1">
    <location>
        <begin position="225"/>
        <end position="248"/>
    </location>
</feature>
<feature type="compositionally biased region" description="Polar residues" evidence="1">
    <location>
        <begin position="378"/>
        <end position="392"/>
    </location>
</feature>
<feature type="compositionally biased region" description="Polar residues" evidence="1">
    <location>
        <begin position="489"/>
        <end position="502"/>
    </location>
</feature>
<feature type="compositionally biased region" description="Basic residues" evidence="1">
    <location>
        <begin position="404"/>
        <end position="424"/>
    </location>
</feature>
<feature type="compositionally biased region" description="Polar residues" evidence="1">
    <location>
        <begin position="510"/>
        <end position="522"/>
    </location>
</feature>
<feature type="region of interest" description="Disordered" evidence="1">
    <location>
        <begin position="358"/>
        <end position="457"/>
    </location>
</feature>
<feature type="compositionally biased region" description="Polar residues" evidence="1">
    <location>
        <begin position="714"/>
        <end position="733"/>
    </location>
</feature>
<feature type="compositionally biased region" description="Polar residues" evidence="1">
    <location>
        <begin position="8"/>
        <end position="21"/>
    </location>
</feature>
<reference evidence="2 3" key="1">
    <citation type="submission" date="2021-07" db="EMBL/GenBank/DDBJ databases">
        <authorList>
            <person name="Imarazene B."/>
            <person name="Zahm M."/>
            <person name="Klopp C."/>
            <person name="Cabau C."/>
            <person name="Beille S."/>
            <person name="Jouanno E."/>
            <person name="Castinel A."/>
            <person name="Lluch J."/>
            <person name="Gil L."/>
            <person name="Kuchtly C."/>
            <person name="Lopez Roques C."/>
            <person name="Donnadieu C."/>
            <person name="Parrinello H."/>
            <person name="Journot L."/>
            <person name="Du K."/>
            <person name="Schartl M."/>
            <person name="Retaux S."/>
            <person name="Guiguen Y."/>
        </authorList>
    </citation>
    <scope>NUCLEOTIDE SEQUENCE [LARGE SCALE GENOMIC DNA]</scope>
    <source>
        <strain evidence="2">Pach_M1</strain>
        <tissue evidence="2">Testis</tissue>
    </source>
</reference>
<dbReference type="Proteomes" id="UP000752171">
    <property type="component" value="Unassembled WGS sequence"/>
</dbReference>
<dbReference type="AlphaFoldDB" id="A0A8T2KWC7"/>
<feature type="compositionally biased region" description="Polar residues" evidence="1">
    <location>
        <begin position="72"/>
        <end position="87"/>
    </location>
</feature>
<feature type="compositionally biased region" description="Basic residues" evidence="1">
    <location>
        <begin position="260"/>
        <end position="271"/>
    </location>
</feature>